<keyword evidence="2" id="KW-1185">Reference proteome</keyword>
<accession>A0ACC0XR04</accession>
<evidence type="ECO:0000313" key="2">
    <source>
        <dbReference type="Proteomes" id="UP001163603"/>
    </source>
</evidence>
<reference evidence="2" key="1">
    <citation type="journal article" date="2023" name="G3 (Bethesda)">
        <title>Genome assembly and association tests identify interacting loci associated with vigor, precocity, and sex in interspecific pistachio rootstocks.</title>
        <authorList>
            <person name="Palmer W."/>
            <person name="Jacygrad E."/>
            <person name="Sagayaradj S."/>
            <person name="Cavanaugh K."/>
            <person name="Han R."/>
            <person name="Bertier L."/>
            <person name="Beede B."/>
            <person name="Kafkas S."/>
            <person name="Golino D."/>
            <person name="Preece J."/>
            <person name="Michelmore R."/>
        </authorList>
    </citation>
    <scope>NUCLEOTIDE SEQUENCE [LARGE SCALE GENOMIC DNA]</scope>
</reference>
<name>A0ACC0XR04_9ROSI</name>
<gene>
    <name evidence="1" type="ORF">Pint_31765</name>
</gene>
<comment type="caution">
    <text evidence="1">The sequence shown here is derived from an EMBL/GenBank/DDBJ whole genome shotgun (WGS) entry which is preliminary data.</text>
</comment>
<dbReference type="EMBL" id="CM047746">
    <property type="protein sequence ID" value="KAJ0021466.1"/>
    <property type="molecule type" value="Genomic_DNA"/>
</dbReference>
<evidence type="ECO:0000313" key="1">
    <source>
        <dbReference type="EMBL" id="KAJ0021466.1"/>
    </source>
</evidence>
<protein>
    <submittedName>
        <fullName evidence="1">Uncharacterized protein</fullName>
    </submittedName>
</protein>
<proteinExistence type="predicted"/>
<sequence>MLLQQPAATLCQSSVKGISVFFNLFLPICFFNLFVDVLILGCLMECCHLICVHGISQSQQATQRTVAPCLSQLILQLFHHFI</sequence>
<organism evidence="1 2">
    <name type="scientific">Pistacia integerrima</name>
    <dbReference type="NCBI Taxonomy" id="434235"/>
    <lineage>
        <taxon>Eukaryota</taxon>
        <taxon>Viridiplantae</taxon>
        <taxon>Streptophyta</taxon>
        <taxon>Embryophyta</taxon>
        <taxon>Tracheophyta</taxon>
        <taxon>Spermatophyta</taxon>
        <taxon>Magnoliopsida</taxon>
        <taxon>eudicotyledons</taxon>
        <taxon>Gunneridae</taxon>
        <taxon>Pentapetalae</taxon>
        <taxon>rosids</taxon>
        <taxon>malvids</taxon>
        <taxon>Sapindales</taxon>
        <taxon>Anacardiaceae</taxon>
        <taxon>Pistacia</taxon>
    </lineage>
</organism>
<dbReference type="Proteomes" id="UP001163603">
    <property type="component" value="Chromosome 11"/>
</dbReference>